<protein>
    <submittedName>
        <fullName evidence="1">Uncharacterized protein</fullName>
    </submittedName>
</protein>
<sequence>MSDSARLQLPISYYTEAGECLYGDEETGRVPEIGSGIILSAPGHSHEARWRVVDVWHSFAQQSPFNWGAHVFLRAVSDTEEDLPQRIDPDYYTPIAGD</sequence>
<evidence type="ECO:0000313" key="1">
    <source>
        <dbReference type="EMBL" id="REF30643.1"/>
    </source>
</evidence>
<accession>A0A3D9UQ98</accession>
<name>A0A3D9UQ98_9MICO</name>
<evidence type="ECO:0000313" key="2">
    <source>
        <dbReference type="Proteomes" id="UP000256253"/>
    </source>
</evidence>
<organism evidence="1 2">
    <name type="scientific">Calidifontibacter indicus</name>
    <dbReference type="NCBI Taxonomy" id="419650"/>
    <lineage>
        <taxon>Bacteria</taxon>
        <taxon>Bacillati</taxon>
        <taxon>Actinomycetota</taxon>
        <taxon>Actinomycetes</taxon>
        <taxon>Micrococcales</taxon>
        <taxon>Dermacoccaceae</taxon>
        <taxon>Calidifontibacter</taxon>
    </lineage>
</organism>
<dbReference type="RefSeq" id="WP_115922603.1">
    <property type="nucleotide sequence ID" value="NZ_QTUA01000001.1"/>
</dbReference>
<dbReference type="EMBL" id="QTUA01000001">
    <property type="protein sequence ID" value="REF30643.1"/>
    <property type="molecule type" value="Genomic_DNA"/>
</dbReference>
<dbReference type="Proteomes" id="UP000256253">
    <property type="component" value="Unassembled WGS sequence"/>
</dbReference>
<proteinExistence type="predicted"/>
<comment type="caution">
    <text evidence="1">The sequence shown here is derived from an EMBL/GenBank/DDBJ whole genome shotgun (WGS) entry which is preliminary data.</text>
</comment>
<dbReference type="OrthoDB" id="4247857at2"/>
<gene>
    <name evidence="1" type="ORF">DFJ65_1658</name>
</gene>
<keyword evidence="2" id="KW-1185">Reference proteome</keyword>
<reference evidence="1 2" key="1">
    <citation type="submission" date="2018-08" db="EMBL/GenBank/DDBJ databases">
        <title>Sequencing the genomes of 1000 actinobacteria strains.</title>
        <authorList>
            <person name="Klenk H.-P."/>
        </authorList>
    </citation>
    <scope>NUCLEOTIDE SEQUENCE [LARGE SCALE GENOMIC DNA]</scope>
    <source>
        <strain evidence="1 2">DSM 22967</strain>
    </source>
</reference>
<dbReference type="AlphaFoldDB" id="A0A3D9UQ98"/>